<comment type="caution">
    <text evidence="2">The sequence shown here is derived from an EMBL/GenBank/DDBJ whole genome shotgun (WGS) entry which is preliminary data.</text>
</comment>
<gene>
    <name evidence="2" type="ORF">ACFSKW_54785</name>
</gene>
<accession>A0ABW4TGZ7</accession>
<organism evidence="2 3">
    <name type="scientific">Nonomuraea mangrovi</name>
    <dbReference type="NCBI Taxonomy" id="2316207"/>
    <lineage>
        <taxon>Bacteria</taxon>
        <taxon>Bacillati</taxon>
        <taxon>Actinomycetota</taxon>
        <taxon>Actinomycetes</taxon>
        <taxon>Streptosporangiales</taxon>
        <taxon>Streptosporangiaceae</taxon>
        <taxon>Nonomuraea</taxon>
    </lineage>
</organism>
<dbReference type="EMBL" id="JBHUFV010000122">
    <property type="protein sequence ID" value="MFD1940554.1"/>
    <property type="molecule type" value="Genomic_DNA"/>
</dbReference>
<name>A0ABW4TGZ7_9ACTN</name>
<feature type="region of interest" description="Disordered" evidence="1">
    <location>
        <begin position="31"/>
        <end position="50"/>
    </location>
</feature>
<proteinExistence type="predicted"/>
<reference evidence="3" key="1">
    <citation type="journal article" date="2019" name="Int. J. Syst. Evol. Microbiol.">
        <title>The Global Catalogue of Microorganisms (GCM) 10K type strain sequencing project: providing services to taxonomists for standard genome sequencing and annotation.</title>
        <authorList>
            <consortium name="The Broad Institute Genomics Platform"/>
            <consortium name="The Broad Institute Genome Sequencing Center for Infectious Disease"/>
            <person name="Wu L."/>
            <person name="Ma J."/>
        </authorList>
    </citation>
    <scope>NUCLEOTIDE SEQUENCE [LARGE SCALE GENOMIC DNA]</scope>
    <source>
        <strain evidence="3">ICMP 6774ER</strain>
    </source>
</reference>
<protein>
    <submittedName>
        <fullName evidence="2">Uncharacterized protein</fullName>
    </submittedName>
</protein>
<evidence type="ECO:0000256" key="1">
    <source>
        <dbReference type="SAM" id="MobiDB-lite"/>
    </source>
</evidence>
<evidence type="ECO:0000313" key="2">
    <source>
        <dbReference type="EMBL" id="MFD1940554.1"/>
    </source>
</evidence>
<keyword evidence="3" id="KW-1185">Reference proteome</keyword>
<dbReference type="Proteomes" id="UP001597368">
    <property type="component" value="Unassembled WGS sequence"/>
</dbReference>
<dbReference type="RefSeq" id="WP_379583859.1">
    <property type="nucleotide sequence ID" value="NZ_JBHUFV010000122.1"/>
</dbReference>
<evidence type="ECO:0000313" key="3">
    <source>
        <dbReference type="Proteomes" id="UP001597368"/>
    </source>
</evidence>
<sequence length="50" mass="5053">MIRLYVLGLSIGFALGLLAAVIIAAASAVLDSHSVPSSTPYTAPTPLLEA</sequence>